<feature type="transmembrane region" description="Helical" evidence="7">
    <location>
        <begin position="240"/>
        <end position="259"/>
    </location>
</feature>
<evidence type="ECO:0000256" key="1">
    <source>
        <dbReference type="ARBA" id="ARBA00004651"/>
    </source>
</evidence>
<dbReference type="PANTHER" id="PTHR43124:SF10">
    <property type="entry name" value="PURINE EFFLUX PUMP PBUE"/>
    <property type="match status" value="1"/>
</dbReference>
<name>A0A4R5EPC4_9ACTN</name>
<evidence type="ECO:0000256" key="7">
    <source>
        <dbReference type="SAM" id="Phobius"/>
    </source>
</evidence>
<evidence type="ECO:0000256" key="5">
    <source>
        <dbReference type="ARBA" id="ARBA00023136"/>
    </source>
</evidence>
<dbReference type="EMBL" id="SMLD01000131">
    <property type="protein sequence ID" value="TDE36581.1"/>
    <property type="molecule type" value="Genomic_DNA"/>
</dbReference>
<accession>A0A4R5EPC4</accession>
<dbReference type="InterPro" id="IPR050189">
    <property type="entry name" value="MFS_Efflux_Transporters"/>
</dbReference>
<dbReference type="InterPro" id="IPR011701">
    <property type="entry name" value="MFS"/>
</dbReference>
<keyword evidence="2" id="KW-1003">Cell membrane</keyword>
<comment type="caution">
    <text evidence="9">The sequence shown here is derived from an EMBL/GenBank/DDBJ whole genome shotgun (WGS) entry which is preliminary data.</text>
</comment>
<comment type="subcellular location">
    <subcellularLocation>
        <location evidence="1">Cell membrane</location>
        <topology evidence="1">Multi-pass membrane protein</topology>
    </subcellularLocation>
</comment>
<dbReference type="PROSITE" id="PS50850">
    <property type="entry name" value="MFS"/>
    <property type="match status" value="1"/>
</dbReference>
<gene>
    <name evidence="9" type="ORF">E1295_35135</name>
</gene>
<evidence type="ECO:0000256" key="3">
    <source>
        <dbReference type="ARBA" id="ARBA00022692"/>
    </source>
</evidence>
<feature type="transmembrane region" description="Helical" evidence="7">
    <location>
        <begin position="107"/>
        <end position="130"/>
    </location>
</feature>
<dbReference type="AlphaFoldDB" id="A0A4R5EPC4"/>
<dbReference type="PANTHER" id="PTHR43124">
    <property type="entry name" value="PURINE EFFLUX PUMP PBUE"/>
    <property type="match status" value="1"/>
</dbReference>
<feature type="transmembrane region" description="Helical" evidence="7">
    <location>
        <begin position="328"/>
        <end position="351"/>
    </location>
</feature>
<keyword evidence="10" id="KW-1185">Reference proteome</keyword>
<dbReference type="GO" id="GO:0022857">
    <property type="term" value="F:transmembrane transporter activity"/>
    <property type="evidence" value="ECO:0007669"/>
    <property type="project" value="InterPro"/>
</dbReference>
<feature type="region of interest" description="Disordered" evidence="6">
    <location>
        <begin position="358"/>
        <end position="387"/>
    </location>
</feature>
<dbReference type="InterPro" id="IPR020846">
    <property type="entry name" value="MFS_dom"/>
</dbReference>
<evidence type="ECO:0000313" key="9">
    <source>
        <dbReference type="EMBL" id="TDE36581.1"/>
    </source>
</evidence>
<dbReference type="Gene3D" id="1.20.1250.20">
    <property type="entry name" value="MFS general substrate transporter like domains"/>
    <property type="match status" value="1"/>
</dbReference>
<sequence length="387" mass="39161">MAGLLPAIAADLDVGIPAAGQLVTVFALTLAVAAPALSWLLSPLDRRKALQLALVVFVLGNVATALSPNYPIALSARILTALGAATITASASSAAVAIAPEERRGRAMALVIGGLTLSTALGMPLGTLIGSVDWRLTLWAVAGLGVVAAAGISVSLPKVSLPVMSLTARLAPLRRPRVLTILGATLLVMAGHYAVYTYIGAMTAEATTGSFPQALTMILFAWGVGVLAGNFLSGYLVDKLPALAVALAALVSGTVLLAISPLTVGHLIIATVWAAVWGATDGMASVVQQHRLVMIAPASAPLLFGLNSSAIYVGVAAGGVLGGLSQTWLPITLLGLPAAVLALLATTVTFAQGRAGDQAQSPAYVPGPARGHRPGQPGRSGRRVRRT</sequence>
<feature type="transmembrane region" description="Helical" evidence="7">
    <location>
        <begin position="265"/>
        <end position="287"/>
    </location>
</feature>
<dbReference type="CDD" id="cd17324">
    <property type="entry name" value="MFS_NepI_like"/>
    <property type="match status" value="1"/>
</dbReference>
<keyword evidence="4 7" id="KW-1133">Transmembrane helix</keyword>
<feature type="transmembrane region" description="Helical" evidence="7">
    <location>
        <begin position="211"/>
        <end position="233"/>
    </location>
</feature>
<dbReference type="Pfam" id="PF07690">
    <property type="entry name" value="MFS_1"/>
    <property type="match status" value="1"/>
</dbReference>
<evidence type="ECO:0000313" key="10">
    <source>
        <dbReference type="Proteomes" id="UP000295136"/>
    </source>
</evidence>
<feature type="transmembrane region" description="Helical" evidence="7">
    <location>
        <begin position="178"/>
        <end position="199"/>
    </location>
</feature>
<protein>
    <submittedName>
        <fullName evidence="9">MFS transporter</fullName>
    </submittedName>
</protein>
<feature type="transmembrane region" description="Helical" evidence="7">
    <location>
        <begin position="136"/>
        <end position="157"/>
    </location>
</feature>
<reference evidence="9 10" key="1">
    <citation type="submission" date="2019-03" db="EMBL/GenBank/DDBJ databases">
        <title>Draft genome sequences of novel Actinobacteria.</title>
        <authorList>
            <person name="Sahin N."/>
            <person name="Ay H."/>
            <person name="Saygin H."/>
        </authorList>
    </citation>
    <scope>NUCLEOTIDE SEQUENCE [LARGE SCALE GENOMIC DNA]</scope>
    <source>
        <strain evidence="9 10">6K102</strain>
    </source>
</reference>
<keyword evidence="5 7" id="KW-0472">Membrane</keyword>
<evidence type="ECO:0000256" key="6">
    <source>
        <dbReference type="SAM" id="MobiDB-lite"/>
    </source>
</evidence>
<evidence type="ECO:0000256" key="2">
    <source>
        <dbReference type="ARBA" id="ARBA00022475"/>
    </source>
</evidence>
<organism evidence="9 10">
    <name type="scientific">Nonomuraea mesophila</name>
    <dbReference type="NCBI Taxonomy" id="2530382"/>
    <lineage>
        <taxon>Bacteria</taxon>
        <taxon>Bacillati</taxon>
        <taxon>Actinomycetota</taxon>
        <taxon>Actinomycetes</taxon>
        <taxon>Streptosporangiales</taxon>
        <taxon>Streptosporangiaceae</taxon>
        <taxon>Nonomuraea</taxon>
    </lineage>
</organism>
<evidence type="ECO:0000256" key="4">
    <source>
        <dbReference type="ARBA" id="ARBA00022989"/>
    </source>
</evidence>
<keyword evidence="3 7" id="KW-0812">Transmembrane</keyword>
<feature type="domain" description="Major facilitator superfamily (MFS) profile" evidence="8">
    <location>
        <begin position="1"/>
        <end position="354"/>
    </location>
</feature>
<evidence type="ECO:0000259" key="8">
    <source>
        <dbReference type="PROSITE" id="PS50850"/>
    </source>
</evidence>
<dbReference type="GO" id="GO:0005886">
    <property type="term" value="C:plasma membrane"/>
    <property type="evidence" value="ECO:0007669"/>
    <property type="project" value="UniProtKB-SubCell"/>
</dbReference>
<feature type="transmembrane region" description="Helical" evidence="7">
    <location>
        <begin position="299"/>
        <end position="322"/>
    </location>
</feature>
<dbReference type="InterPro" id="IPR036259">
    <property type="entry name" value="MFS_trans_sf"/>
</dbReference>
<dbReference type="SUPFAM" id="SSF103473">
    <property type="entry name" value="MFS general substrate transporter"/>
    <property type="match status" value="1"/>
</dbReference>
<feature type="transmembrane region" description="Helical" evidence="7">
    <location>
        <begin position="78"/>
        <end position="100"/>
    </location>
</feature>
<feature type="transmembrane region" description="Helical" evidence="7">
    <location>
        <begin position="20"/>
        <end position="42"/>
    </location>
</feature>
<dbReference type="Proteomes" id="UP000295136">
    <property type="component" value="Unassembled WGS sequence"/>
</dbReference>
<feature type="transmembrane region" description="Helical" evidence="7">
    <location>
        <begin position="49"/>
        <end position="66"/>
    </location>
</feature>
<proteinExistence type="predicted"/>